<dbReference type="InterPro" id="IPR036426">
    <property type="entry name" value="Bulb-type_lectin_dom_sf"/>
</dbReference>
<dbReference type="Gene3D" id="2.90.10.10">
    <property type="entry name" value="Bulb-type lectin domain"/>
    <property type="match status" value="1"/>
</dbReference>
<comment type="catalytic activity">
    <reaction evidence="11 13">
        <text>L-threonyl-[protein] + ATP = O-phospho-L-threonyl-[protein] + ADP + H(+)</text>
        <dbReference type="Rhea" id="RHEA:46608"/>
        <dbReference type="Rhea" id="RHEA-COMP:11060"/>
        <dbReference type="Rhea" id="RHEA-COMP:11605"/>
        <dbReference type="ChEBI" id="CHEBI:15378"/>
        <dbReference type="ChEBI" id="CHEBI:30013"/>
        <dbReference type="ChEBI" id="CHEBI:30616"/>
        <dbReference type="ChEBI" id="CHEBI:61977"/>
        <dbReference type="ChEBI" id="CHEBI:456216"/>
        <dbReference type="EC" id="2.7.11.1"/>
    </reaction>
</comment>
<evidence type="ECO:0000313" key="19">
    <source>
        <dbReference type="EMBL" id="CAH1427260.1"/>
    </source>
</evidence>
<dbReference type="FunFam" id="1.10.510.10:FF:000060">
    <property type="entry name" value="G-type lectin S-receptor-like serine/threonine-protein kinase"/>
    <property type="match status" value="1"/>
</dbReference>
<evidence type="ECO:0000259" key="18">
    <source>
        <dbReference type="PROSITE" id="PS50948"/>
    </source>
</evidence>
<dbReference type="Gene3D" id="3.30.200.20">
    <property type="entry name" value="Phosphorylase Kinase, domain 1"/>
    <property type="match status" value="1"/>
</dbReference>
<keyword evidence="4 13" id="KW-0808">Transferase</keyword>
<evidence type="ECO:0000256" key="5">
    <source>
        <dbReference type="ARBA" id="ARBA00022729"/>
    </source>
</evidence>
<accession>A0AAU9MZB5</accession>
<organism evidence="19 20">
    <name type="scientific">Lactuca virosa</name>
    <dbReference type="NCBI Taxonomy" id="75947"/>
    <lineage>
        <taxon>Eukaryota</taxon>
        <taxon>Viridiplantae</taxon>
        <taxon>Streptophyta</taxon>
        <taxon>Embryophyta</taxon>
        <taxon>Tracheophyta</taxon>
        <taxon>Spermatophyta</taxon>
        <taxon>Magnoliopsida</taxon>
        <taxon>eudicotyledons</taxon>
        <taxon>Gunneridae</taxon>
        <taxon>Pentapetalae</taxon>
        <taxon>asterids</taxon>
        <taxon>campanulids</taxon>
        <taxon>Asterales</taxon>
        <taxon>Asteraceae</taxon>
        <taxon>Cichorioideae</taxon>
        <taxon>Cichorieae</taxon>
        <taxon>Lactucinae</taxon>
        <taxon>Lactuca</taxon>
    </lineage>
</organism>
<dbReference type="PANTHER" id="PTHR27002:SF548">
    <property type="entry name" value="RECEPTOR-LIKE SERINE_THREONINE-PROTEIN KINASE"/>
    <property type="match status" value="1"/>
</dbReference>
<comment type="caution">
    <text evidence="19">The sequence shown here is derived from an EMBL/GenBank/DDBJ whole genome shotgun (WGS) entry which is preliminary data.</text>
</comment>
<evidence type="ECO:0000256" key="4">
    <source>
        <dbReference type="ARBA" id="ARBA00022679"/>
    </source>
</evidence>
<feature type="domain" description="Apple" evidence="18">
    <location>
        <begin position="313"/>
        <end position="397"/>
    </location>
</feature>
<comment type="catalytic activity">
    <reaction evidence="12 13">
        <text>L-seryl-[protein] + ATP = O-phospho-L-seryl-[protein] + ADP + H(+)</text>
        <dbReference type="Rhea" id="RHEA:17989"/>
        <dbReference type="Rhea" id="RHEA-COMP:9863"/>
        <dbReference type="Rhea" id="RHEA-COMP:11604"/>
        <dbReference type="ChEBI" id="CHEBI:15378"/>
        <dbReference type="ChEBI" id="CHEBI:29999"/>
        <dbReference type="ChEBI" id="CHEBI:30616"/>
        <dbReference type="ChEBI" id="CHEBI:83421"/>
        <dbReference type="ChEBI" id="CHEBI:456216"/>
        <dbReference type="EC" id="2.7.11.1"/>
    </reaction>
</comment>
<evidence type="ECO:0000256" key="12">
    <source>
        <dbReference type="ARBA" id="ARBA00048679"/>
    </source>
</evidence>
<dbReference type="GO" id="GO:0005524">
    <property type="term" value="F:ATP binding"/>
    <property type="evidence" value="ECO:0007669"/>
    <property type="project" value="UniProtKB-KW"/>
</dbReference>
<dbReference type="PROSITE" id="PS50011">
    <property type="entry name" value="PROTEIN_KINASE_DOM"/>
    <property type="match status" value="1"/>
</dbReference>
<dbReference type="SUPFAM" id="SSF56112">
    <property type="entry name" value="Protein kinase-like (PK-like)"/>
    <property type="match status" value="1"/>
</dbReference>
<dbReference type="InterPro" id="IPR000719">
    <property type="entry name" value="Prot_kinase_dom"/>
</dbReference>
<dbReference type="InterPro" id="IPR011009">
    <property type="entry name" value="Kinase-like_dom_sf"/>
</dbReference>
<dbReference type="CDD" id="cd14066">
    <property type="entry name" value="STKc_IRAK"/>
    <property type="match status" value="1"/>
</dbReference>
<evidence type="ECO:0000256" key="10">
    <source>
        <dbReference type="ARBA" id="ARBA00023180"/>
    </source>
</evidence>
<dbReference type="PROSITE" id="PS50927">
    <property type="entry name" value="BULB_LECTIN"/>
    <property type="match status" value="1"/>
</dbReference>
<dbReference type="InterPro" id="IPR008271">
    <property type="entry name" value="Ser/Thr_kinase_AS"/>
</dbReference>
<dbReference type="Pfam" id="PF11883">
    <property type="entry name" value="DUF3403"/>
    <property type="match status" value="1"/>
</dbReference>
<dbReference type="PROSITE" id="PS50948">
    <property type="entry name" value="PAN"/>
    <property type="match status" value="1"/>
</dbReference>
<feature type="transmembrane region" description="Helical" evidence="14">
    <location>
        <begin position="406"/>
        <end position="427"/>
    </location>
</feature>
<evidence type="ECO:0000256" key="11">
    <source>
        <dbReference type="ARBA" id="ARBA00047899"/>
    </source>
</evidence>
<evidence type="ECO:0000256" key="15">
    <source>
        <dbReference type="SAM" id="SignalP"/>
    </source>
</evidence>
<keyword evidence="5 15" id="KW-0732">Signal</keyword>
<dbReference type="Pfam" id="PF07714">
    <property type="entry name" value="PK_Tyr_Ser-Thr"/>
    <property type="match status" value="1"/>
</dbReference>
<dbReference type="PIRSF" id="PIRSF000641">
    <property type="entry name" value="SRK"/>
    <property type="match status" value="1"/>
</dbReference>
<keyword evidence="6 13" id="KW-0547">Nucleotide-binding</keyword>
<evidence type="ECO:0000256" key="6">
    <source>
        <dbReference type="ARBA" id="ARBA00022741"/>
    </source>
</evidence>
<dbReference type="InterPro" id="IPR003609">
    <property type="entry name" value="Pan_app"/>
</dbReference>
<keyword evidence="14" id="KW-1133">Transmembrane helix</keyword>
<dbReference type="EC" id="2.7.11.1" evidence="13"/>
<evidence type="ECO:0000259" key="16">
    <source>
        <dbReference type="PROSITE" id="PS50011"/>
    </source>
</evidence>
<dbReference type="Pfam" id="PF01453">
    <property type="entry name" value="B_lectin"/>
    <property type="match status" value="1"/>
</dbReference>
<dbReference type="Gene3D" id="1.10.510.10">
    <property type="entry name" value="Transferase(Phosphotransferase) domain 1"/>
    <property type="match status" value="1"/>
</dbReference>
<feature type="domain" description="Bulb-type lectin" evidence="17">
    <location>
        <begin position="24"/>
        <end position="151"/>
    </location>
</feature>
<keyword evidence="20" id="KW-1185">Reference proteome</keyword>
<protein>
    <recommendedName>
        <fullName evidence="13">Receptor-like serine/threonine-protein kinase</fullName>
        <ecNumber evidence="13">2.7.11.1</ecNumber>
    </recommendedName>
</protein>
<keyword evidence="14" id="KW-0472">Membrane</keyword>
<comment type="subcellular location">
    <subcellularLocation>
        <location evidence="1">Cell membrane</location>
        <topology evidence="1">Single-pass type I membrane protein</topology>
    </subcellularLocation>
</comment>
<evidence type="ECO:0000256" key="14">
    <source>
        <dbReference type="SAM" id="Phobius"/>
    </source>
</evidence>
<dbReference type="InterPro" id="IPR024171">
    <property type="entry name" value="SRK-like_kinase"/>
</dbReference>
<evidence type="ECO:0000313" key="20">
    <source>
        <dbReference type="Proteomes" id="UP001157418"/>
    </source>
</evidence>
<dbReference type="Pfam" id="PF08276">
    <property type="entry name" value="PAN_2"/>
    <property type="match status" value="1"/>
</dbReference>
<evidence type="ECO:0000256" key="7">
    <source>
        <dbReference type="ARBA" id="ARBA00022777"/>
    </source>
</evidence>
<keyword evidence="10" id="KW-0325">Glycoprotein</keyword>
<evidence type="ECO:0000256" key="8">
    <source>
        <dbReference type="ARBA" id="ARBA00022840"/>
    </source>
</evidence>
<feature type="domain" description="Protein kinase" evidence="16">
    <location>
        <begin position="487"/>
        <end position="773"/>
    </location>
</feature>
<dbReference type="SMART" id="SM00108">
    <property type="entry name" value="B_lectin"/>
    <property type="match status" value="1"/>
</dbReference>
<gene>
    <name evidence="19" type="ORF">LVIROSA_LOCUS14285</name>
</gene>
<dbReference type="GO" id="GO:0004674">
    <property type="term" value="F:protein serine/threonine kinase activity"/>
    <property type="evidence" value="ECO:0007669"/>
    <property type="project" value="UniProtKB-KW"/>
</dbReference>
<dbReference type="SUPFAM" id="SSF51110">
    <property type="entry name" value="alpha-D-mannose-specific plant lectins"/>
    <property type="match status" value="1"/>
</dbReference>
<dbReference type="SMART" id="SM00220">
    <property type="entry name" value="S_TKc"/>
    <property type="match status" value="1"/>
</dbReference>
<dbReference type="InterPro" id="IPR001480">
    <property type="entry name" value="Bulb-type_lectin_dom"/>
</dbReference>
<comment type="similarity">
    <text evidence="13">Belongs to the protein kinase superfamily. Ser/Thr protein kinase family.</text>
</comment>
<dbReference type="EMBL" id="CAKMRJ010002223">
    <property type="protein sequence ID" value="CAH1427260.1"/>
    <property type="molecule type" value="Genomic_DNA"/>
</dbReference>
<keyword evidence="9" id="KW-1015">Disulfide bond</keyword>
<feature type="signal peptide" evidence="15">
    <location>
        <begin position="1"/>
        <end position="23"/>
    </location>
</feature>
<sequence length="832" mass="94009">MSTLIIFTILCTNLIINSFPATAVSTIKVGDQLNRNSQLLSHGKEFALGFFDYPYKNTIYLGIWNTNDGEYPTKVWVANPSKPIAFSSSNGVVLMIHPETGKLIIASGETTLVNISDNQFTPGDNLTATLSYTGNFQLKKETDNQTLWQSFDHPTDVLLPGMKLGVNFKTGQSWNLTSWFRPDNPDLGAFTLSWEPTDEASQRFMIRRRGQPYWTSGNLNNQIYPNKFEFVTVDNGYPYNISYVYNNEERYFSIHANVHIGLDGSIGRYPMWSLNPEGRLVAGQTYSVLTGEEFCYGYETRTGCVVGPPLPPCRTENDKFNERNGDFANGMVNMSNDANSSLSFSDCMKRCWDDCSCLAINTQENGTNCVTWHGPKSTKFKLNRAGTSERKYVLESQHPSKATAHIWAPIVAGIFLLSFCFGLLWYLKKRNLRLKAEETQRRDDQYIIGLMASDSFNDASNLDSSGRKKSEVMVFSYAFIVASTNDFASENKLGEGGFGPVYKGKLSDGRDMAIKRLSRASGQGLVEFKNELILITKLKHTNLVRVLGCCIHGEEKMLIYEYMPNKSLDFFLFDETKKTLLDWTKRWNIIEGIAQGMLYLHKYSRMRVIHRDLKASNVLLDESMNPKISDFGMARIFKQHETEAMTNRVVGTYGYMAPEYAMEGTFSDKSDVFSFGVLTLEIVSGRRNTSFSHSDKTVNLIGYAWVLWLEDDALELEDPTLINTHVIHQLLRTIHVALLCVQENASDRPVISDVLSMLNNDTMTLPVPNQPAFFIGRTASNSTSEERKSNECSVNKMTVTDSSTIIGFFRIPTKRTSFLGYGDFHDLMDIRH</sequence>
<evidence type="ECO:0000256" key="2">
    <source>
        <dbReference type="ARBA" id="ARBA00022475"/>
    </source>
</evidence>
<dbReference type="InterPro" id="IPR021820">
    <property type="entry name" value="S-locus_recpt_kinase_C"/>
</dbReference>
<evidence type="ECO:0000256" key="13">
    <source>
        <dbReference type="PIRNR" id="PIRNR000641"/>
    </source>
</evidence>
<dbReference type="Proteomes" id="UP001157418">
    <property type="component" value="Unassembled WGS sequence"/>
</dbReference>
<dbReference type="AlphaFoldDB" id="A0AAU9MZB5"/>
<evidence type="ECO:0000259" key="17">
    <source>
        <dbReference type="PROSITE" id="PS50927"/>
    </source>
</evidence>
<keyword evidence="2" id="KW-1003">Cell membrane</keyword>
<dbReference type="PANTHER" id="PTHR27002">
    <property type="entry name" value="RECEPTOR-LIKE SERINE/THREONINE-PROTEIN KINASE SD1-8"/>
    <property type="match status" value="1"/>
</dbReference>
<keyword evidence="14" id="KW-0812">Transmembrane</keyword>
<keyword evidence="8 13" id="KW-0067">ATP-binding</keyword>
<evidence type="ECO:0000256" key="1">
    <source>
        <dbReference type="ARBA" id="ARBA00004251"/>
    </source>
</evidence>
<dbReference type="InterPro" id="IPR001245">
    <property type="entry name" value="Ser-Thr/Tyr_kinase_cat_dom"/>
</dbReference>
<proteinExistence type="inferred from homology"/>
<evidence type="ECO:0000256" key="9">
    <source>
        <dbReference type="ARBA" id="ARBA00023157"/>
    </source>
</evidence>
<keyword evidence="3 13" id="KW-0723">Serine/threonine-protein kinase</keyword>
<evidence type="ECO:0000256" key="3">
    <source>
        <dbReference type="ARBA" id="ARBA00022527"/>
    </source>
</evidence>
<reference evidence="19 20" key="1">
    <citation type="submission" date="2022-01" db="EMBL/GenBank/DDBJ databases">
        <authorList>
            <person name="Xiong W."/>
            <person name="Schranz E."/>
        </authorList>
    </citation>
    <scope>NUCLEOTIDE SEQUENCE [LARGE SCALE GENOMIC DNA]</scope>
</reference>
<keyword evidence="7 13" id="KW-0418">Kinase</keyword>
<dbReference type="GO" id="GO:0005886">
    <property type="term" value="C:plasma membrane"/>
    <property type="evidence" value="ECO:0007669"/>
    <property type="project" value="UniProtKB-SubCell"/>
</dbReference>
<dbReference type="FunFam" id="3.30.200.20:FF:000195">
    <property type="entry name" value="G-type lectin S-receptor-like serine/threonine-protein kinase"/>
    <property type="match status" value="1"/>
</dbReference>
<name>A0AAU9MZB5_9ASTR</name>
<feature type="chain" id="PRO_5043515941" description="Receptor-like serine/threonine-protein kinase" evidence="15">
    <location>
        <begin position="24"/>
        <end position="832"/>
    </location>
</feature>
<dbReference type="PROSITE" id="PS00108">
    <property type="entry name" value="PROTEIN_KINASE_ST"/>
    <property type="match status" value="1"/>
</dbReference>